<accession>A0ABP7EMR7</accession>
<evidence type="ECO:0000313" key="3">
    <source>
        <dbReference type="Proteomes" id="UP001501468"/>
    </source>
</evidence>
<proteinExistence type="predicted"/>
<protein>
    <submittedName>
        <fullName evidence="2">Uncharacterized protein</fullName>
    </submittedName>
</protein>
<dbReference type="EMBL" id="BAABDC010000011">
    <property type="protein sequence ID" value="GAA3720593.1"/>
    <property type="molecule type" value="Genomic_DNA"/>
</dbReference>
<evidence type="ECO:0000313" key="2">
    <source>
        <dbReference type="EMBL" id="GAA3720593.1"/>
    </source>
</evidence>
<name>A0ABP7EMR7_9MICO</name>
<keyword evidence="3" id="KW-1185">Reference proteome</keyword>
<feature type="compositionally biased region" description="Basic and acidic residues" evidence="1">
    <location>
        <begin position="61"/>
        <end position="71"/>
    </location>
</feature>
<feature type="region of interest" description="Disordered" evidence="1">
    <location>
        <begin position="37"/>
        <end position="75"/>
    </location>
</feature>
<reference evidence="3" key="1">
    <citation type="journal article" date="2019" name="Int. J. Syst. Evol. Microbiol.">
        <title>The Global Catalogue of Microorganisms (GCM) 10K type strain sequencing project: providing services to taxonomists for standard genome sequencing and annotation.</title>
        <authorList>
            <consortium name="The Broad Institute Genomics Platform"/>
            <consortium name="The Broad Institute Genome Sequencing Center for Infectious Disease"/>
            <person name="Wu L."/>
            <person name="Ma J."/>
        </authorList>
    </citation>
    <scope>NUCLEOTIDE SEQUENCE [LARGE SCALE GENOMIC DNA]</scope>
    <source>
        <strain evidence="3">JCM 17125</strain>
    </source>
</reference>
<comment type="caution">
    <text evidence="2">The sequence shown here is derived from an EMBL/GenBank/DDBJ whole genome shotgun (WGS) entry which is preliminary data.</text>
</comment>
<dbReference type="RefSeq" id="WP_344951360.1">
    <property type="nucleotide sequence ID" value="NZ_BAABDC010000011.1"/>
</dbReference>
<organism evidence="2 3">
    <name type="scientific">Terrabacter ginsenosidimutans</name>
    <dbReference type="NCBI Taxonomy" id="490575"/>
    <lineage>
        <taxon>Bacteria</taxon>
        <taxon>Bacillati</taxon>
        <taxon>Actinomycetota</taxon>
        <taxon>Actinomycetes</taxon>
        <taxon>Micrococcales</taxon>
        <taxon>Intrasporangiaceae</taxon>
        <taxon>Terrabacter</taxon>
    </lineage>
</organism>
<sequence>MDEQQMFRGRDAIAWARRGAAVDREEGARLMRELAGDLPPGHARDDLQAAASQTEAYSRLVSDRGHGQHEADEIDQAYDDLQEGLSALSHHFA</sequence>
<gene>
    <name evidence="2" type="ORF">GCM10022399_41230</name>
</gene>
<dbReference type="Proteomes" id="UP001501468">
    <property type="component" value="Unassembled WGS sequence"/>
</dbReference>
<evidence type="ECO:0000256" key="1">
    <source>
        <dbReference type="SAM" id="MobiDB-lite"/>
    </source>
</evidence>